<dbReference type="VEuPathDB" id="FungiDB:MFRU_005g03880"/>
<dbReference type="Proteomes" id="UP000322873">
    <property type="component" value="Unassembled WGS sequence"/>
</dbReference>
<sequence length="91" mass="9693">MPSKKISNEGQHPSQQANKPPPQPANEPKAKQPKTEESKTDSPAPKQDAAKPKEHKAPAGRRQTESCPRCCSTGFLGACHTCGWGTGIGMD</sequence>
<organism evidence="2 3">
    <name type="scientific">Monilinia fructicola</name>
    <name type="common">Brown rot fungus</name>
    <name type="synonym">Ciboria fructicola</name>
    <dbReference type="NCBI Taxonomy" id="38448"/>
    <lineage>
        <taxon>Eukaryota</taxon>
        <taxon>Fungi</taxon>
        <taxon>Dikarya</taxon>
        <taxon>Ascomycota</taxon>
        <taxon>Pezizomycotina</taxon>
        <taxon>Leotiomycetes</taxon>
        <taxon>Helotiales</taxon>
        <taxon>Sclerotiniaceae</taxon>
        <taxon>Monilinia</taxon>
    </lineage>
</organism>
<evidence type="ECO:0000313" key="3">
    <source>
        <dbReference type="Proteomes" id="UP000322873"/>
    </source>
</evidence>
<dbReference type="AlphaFoldDB" id="A0A5M9JTX5"/>
<dbReference type="OrthoDB" id="3523416at2759"/>
<comment type="caution">
    <text evidence="2">The sequence shown here is derived from an EMBL/GenBank/DDBJ whole genome shotgun (WGS) entry which is preliminary data.</text>
</comment>
<evidence type="ECO:0000313" key="2">
    <source>
        <dbReference type="EMBL" id="KAA8570305.1"/>
    </source>
</evidence>
<proteinExistence type="predicted"/>
<gene>
    <name evidence="2" type="ORF">EYC84_002608</name>
</gene>
<feature type="region of interest" description="Disordered" evidence="1">
    <location>
        <begin position="1"/>
        <end position="69"/>
    </location>
</feature>
<keyword evidence="3" id="KW-1185">Reference proteome</keyword>
<name>A0A5M9JTX5_MONFR</name>
<evidence type="ECO:0000256" key="1">
    <source>
        <dbReference type="SAM" id="MobiDB-lite"/>
    </source>
</evidence>
<protein>
    <submittedName>
        <fullName evidence="2">Uncharacterized protein</fullName>
    </submittedName>
</protein>
<feature type="compositionally biased region" description="Basic and acidic residues" evidence="1">
    <location>
        <begin position="28"/>
        <end position="40"/>
    </location>
</feature>
<dbReference type="EMBL" id="VICG01000007">
    <property type="protein sequence ID" value="KAA8570305.1"/>
    <property type="molecule type" value="Genomic_DNA"/>
</dbReference>
<feature type="compositionally biased region" description="Basic and acidic residues" evidence="1">
    <location>
        <begin position="48"/>
        <end position="57"/>
    </location>
</feature>
<accession>A0A5M9JTX5</accession>
<reference evidence="2 3" key="1">
    <citation type="submission" date="2019-06" db="EMBL/GenBank/DDBJ databases">
        <title>Genome Sequence of the Brown Rot Fungal Pathogen Monilinia fructicola.</title>
        <authorList>
            <person name="De Miccolis Angelini R.M."/>
            <person name="Landi L."/>
            <person name="Abate D."/>
            <person name="Pollastro S."/>
            <person name="Romanazzi G."/>
            <person name="Faretra F."/>
        </authorList>
    </citation>
    <scope>NUCLEOTIDE SEQUENCE [LARGE SCALE GENOMIC DNA]</scope>
    <source>
        <strain evidence="2 3">Mfrc123</strain>
    </source>
</reference>